<name>A0A0A9B3N7_ARUDO</name>
<sequence length="33" mass="4030">MEVHRAIEDQQAHDQFRDDLVEHQRQLHGQYIS</sequence>
<organism evidence="1">
    <name type="scientific">Arundo donax</name>
    <name type="common">Giant reed</name>
    <name type="synonym">Donax arundinaceus</name>
    <dbReference type="NCBI Taxonomy" id="35708"/>
    <lineage>
        <taxon>Eukaryota</taxon>
        <taxon>Viridiplantae</taxon>
        <taxon>Streptophyta</taxon>
        <taxon>Embryophyta</taxon>
        <taxon>Tracheophyta</taxon>
        <taxon>Spermatophyta</taxon>
        <taxon>Magnoliopsida</taxon>
        <taxon>Liliopsida</taxon>
        <taxon>Poales</taxon>
        <taxon>Poaceae</taxon>
        <taxon>PACMAD clade</taxon>
        <taxon>Arundinoideae</taxon>
        <taxon>Arundineae</taxon>
        <taxon>Arundo</taxon>
    </lineage>
</organism>
<reference evidence="1" key="2">
    <citation type="journal article" date="2015" name="Data Brief">
        <title>Shoot transcriptome of the giant reed, Arundo donax.</title>
        <authorList>
            <person name="Barrero R.A."/>
            <person name="Guerrero F.D."/>
            <person name="Moolhuijzen P."/>
            <person name="Goolsby J.A."/>
            <person name="Tidwell J."/>
            <person name="Bellgard S.E."/>
            <person name="Bellgard M.I."/>
        </authorList>
    </citation>
    <scope>NUCLEOTIDE SEQUENCE</scope>
    <source>
        <tissue evidence="1">Shoot tissue taken approximately 20 cm above the soil surface</tissue>
    </source>
</reference>
<dbReference type="EMBL" id="GBRH01239311">
    <property type="protein sequence ID" value="JAD58584.1"/>
    <property type="molecule type" value="Transcribed_RNA"/>
</dbReference>
<accession>A0A0A9B3N7</accession>
<reference evidence="1" key="1">
    <citation type="submission" date="2014-09" db="EMBL/GenBank/DDBJ databases">
        <authorList>
            <person name="Magalhaes I.L.F."/>
            <person name="Oliveira U."/>
            <person name="Santos F.R."/>
            <person name="Vidigal T.H.D.A."/>
            <person name="Brescovit A.D."/>
            <person name="Santos A.J."/>
        </authorList>
    </citation>
    <scope>NUCLEOTIDE SEQUENCE</scope>
    <source>
        <tissue evidence="1">Shoot tissue taken approximately 20 cm above the soil surface</tissue>
    </source>
</reference>
<evidence type="ECO:0000313" key="1">
    <source>
        <dbReference type="EMBL" id="JAD58584.1"/>
    </source>
</evidence>
<protein>
    <submittedName>
        <fullName evidence="1">Uncharacterized protein</fullName>
    </submittedName>
</protein>
<dbReference type="AlphaFoldDB" id="A0A0A9B3N7"/>
<proteinExistence type="predicted"/>